<keyword evidence="6 7" id="KW-0472">Membrane</keyword>
<evidence type="ECO:0000313" key="10">
    <source>
        <dbReference type="Proteomes" id="UP000030982"/>
    </source>
</evidence>
<dbReference type="EMBL" id="JTDL01000050">
    <property type="protein sequence ID" value="KHL04728.1"/>
    <property type="molecule type" value="Genomic_DNA"/>
</dbReference>
<dbReference type="GO" id="GO:0055085">
    <property type="term" value="P:transmembrane transport"/>
    <property type="evidence" value="ECO:0007669"/>
    <property type="project" value="InterPro"/>
</dbReference>
<feature type="transmembrane region" description="Helical" evidence="7">
    <location>
        <begin position="231"/>
        <end position="250"/>
    </location>
</feature>
<feature type="transmembrane region" description="Helical" evidence="7">
    <location>
        <begin position="63"/>
        <end position="82"/>
    </location>
</feature>
<evidence type="ECO:0000256" key="3">
    <source>
        <dbReference type="ARBA" id="ARBA00022475"/>
    </source>
</evidence>
<dbReference type="Proteomes" id="UP000030982">
    <property type="component" value="Unassembled WGS sequence"/>
</dbReference>
<feature type="transmembrane region" description="Helical" evidence="7">
    <location>
        <begin position="94"/>
        <end position="116"/>
    </location>
</feature>
<proteinExistence type="inferred from homology"/>
<feature type="transmembrane region" description="Helical" evidence="7">
    <location>
        <begin position="169"/>
        <end position="194"/>
    </location>
</feature>
<protein>
    <submittedName>
        <fullName evidence="9">Sugar ABC transporter substrate-binding protein</fullName>
    </submittedName>
</protein>
<comment type="similarity">
    <text evidence="7">Belongs to the binding-protein-dependent transport system permease family.</text>
</comment>
<dbReference type="InterPro" id="IPR000515">
    <property type="entry name" value="MetI-like"/>
</dbReference>
<sequence length="265" mass="28669">MIVTAFAVPWVGVPLWLLIVNSFKPVGEASQLSLALPKQWALVQNYSAVFVTGNYLTGLKNSLLVAIPTIAVVLLLGSLAAWGYARSTSRATQFFFYMTALSILLPPAIIPTIYVLTTLHLDGSIAGYALMNIGTRMGGIIFLTTGFIRGLPTDLEEAAAIDGASRMRTYFSVMLPLLRPILFVGAVLLVITVWNDFFFGLLLLRTSDNSTLPLTLYSFASSGEHGLNWNLVFAHVVMTSLPLVIAYLIAQRQVLAGLTEGALKG</sequence>
<comment type="caution">
    <text evidence="9">The sequence shown here is derived from an EMBL/GenBank/DDBJ whole genome shotgun (WGS) entry which is preliminary data.</text>
</comment>
<gene>
    <name evidence="9" type="ORF">LK10_04195</name>
</gene>
<dbReference type="PANTHER" id="PTHR43744:SF12">
    <property type="entry name" value="ABC TRANSPORTER PERMEASE PROTEIN MG189-RELATED"/>
    <property type="match status" value="1"/>
</dbReference>
<evidence type="ECO:0000313" key="9">
    <source>
        <dbReference type="EMBL" id="KHL04728.1"/>
    </source>
</evidence>
<dbReference type="PANTHER" id="PTHR43744">
    <property type="entry name" value="ABC TRANSPORTER PERMEASE PROTEIN MG189-RELATED-RELATED"/>
    <property type="match status" value="1"/>
</dbReference>
<evidence type="ECO:0000259" key="8">
    <source>
        <dbReference type="PROSITE" id="PS50928"/>
    </source>
</evidence>
<dbReference type="AlphaFoldDB" id="A0A0B2AM26"/>
<feature type="domain" description="ABC transmembrane type-1" evidence="8">
    <location>
        <begin position="59"/>
        <end position="250"/>
    </location>
</feature>
<comment type="subcellular location">
    <subcellularLocation>
        <location evidence="1 7">Cell membrane</location>
        <topology evidence="1 7">Multi-pass membrane protein</topology>
    </subcellularLocation>
</comment>
<accession>A0A0B2AM26</accession>
<keyword evidence="3" id="KW-1003">Cell membrane</keyword>
<evidence type="ECO:0000256" key="7">
    <source>
        <dbReference type="RuleBase" id="RU363032"/>
    </source>
</evidence>
<dbReference type="Pfam" id="PF00528">
    <property type="entry name" value="BPD_transp_1"/>
    <property type="match status" value="1"/>
</dbReference>
<keyword evidence="10" id="KW-1185">Reference proteome</keyword>
<keyword evidence="2 7" id="KW-0813">Transport</keyword>
<keyword evidence="5 7" id="KW-1133">Transmembrane helix</keyword>
<dbReference type="SUPFAM" id="SSF161098">
    <property type="entry name" value="MetI-like"/>
    <property type="match status" value="1"/>
</dbReference>
<feature type="transmembrane region" description="Helical" evidence="7">
    <location>
        <begin position="128"/>
        <end position="148"/>
    </location>
</feature>
<keyword evidence="4 7" id="KW-0812">Transmembrane</keyword>
<reference evidence="9 10" key="1">
    <citation type="submission" date="2014-09" db="EMBL/GenBank/DDBJ databases">
        <title>Genome sequence of Sinomonas sp. MUSC 117.</title>
        <authorList>
            <person name="Lee L.-H."/>
        </authorList>
    </citation>
    <scope>NUCLEOTIDE SEQUENCE [LARGE SCALE GENOMIC DNA]</scope>
    <source>
        <strain evidence="9 10">MUSC 117</strain>
    </source>
</reference>
<name>A0A0B2AM26_9MICC</name>
<organism evidence="9 10">
    <name type="scientific">Sinomonas humi</name>
    <dbReference type="NCBI Taxonomy" id="1338436"/>
    <lineage>
        <taxon>Bacteria</taxon>
        <taxon>Bacillati</taxon>
        <taxon>Actinomycetota</taxon>
        <taxon>Actinomycetes</taxon>
        <taxon>Micrococcales</taxon>
        <taxon>Micrococcaceae</taxon>
        <taxon>Sinomonas</taxon>
    </lineage>
</organism>
<dbReference type="STRING" id="1338436.LK10_04195"/>
<evidence type="ECO:0000256" key="6">
    <source>
        <dbReference type="ARBA" id="ARBA00023136"/>
    </source>
</evidence>
<dbReference type="CDD" id="cd06261">
    <property type="entry name" value="TM_PBP2"/>
    <property type="match status" value="1"/>
</dbReference>
<dbReference type="PROSITE" id="PS50928">
    <property type="entry name" value="ABC_TM1"/>
    <property type="match status" value="1"/>
</dbReference>
<evidence type="ECO:0000256" key="2">
    <source>
        <dbReference type="ARBA" id="ARBA00022448"/>
    </source>
</evidence>
<evidence type="ECO:0000256" key="5">
    <source>
        <dbReference type="ARBA" id="ARBA00022989"/>
    </source>
</evidence>
<evidence type="ECO:0000256" key="1">
    <source>
        <dbReference type="ARBA" id="ARBA00004651"/>
    </source>
</evidence>
<dbReference type="Gene3D" id="1.10.3720.10">
    <property type="entry name" value="MetI-like"/>
    <property type="match status" value="1"/>
</dbReference>
<dbReference type="GO" id="GO:0005886">
    <property type="term" value="C:plasma membrane"/>
    <property type="evidence" value="ECO:0007669"/>
    <property type="project" value="UniProtKB-SubCell"/>
</dbReference>
<dbReference type="InterPro" id="IPR035906">
    <property type="entry name" value="MetI-like_sf"/>
</dbReference>
<evidence type="ECO:0000256" key="4">
    <source>
        <dbReference type="ARBA" id="ARBA00022692"/>
    </source>
</evidence>